<organism evidence="1">
    <name type="scientific">mine drainage metagenome</name>
    <dbReference type="NCBI Taxonomy" id="410659"/>
    <lineage>
        <taxon>unclassified sequences</taxon>
        <taxon>metagenomes</taxon>
        <taxon>ecological metagenomes</taxon>
    </lineage>
</organism>
<dbReference type="AlphaFoldDB" id="A0A1J5QDR8"/>
<name>A0A1J5QDR8_9ZZZZ</name>
<sequence length="90" mass="9695">MESSSVSTSMRRPLVDQCHQYSSIEPWQAMSLSAMSRAPAALWSSFSGITQPSTDTPVRSTSIGWAEGGSCSSAVFTAAGRPRRRRSLVL</sequence>
<protein>
    <submittedName>
        <fullName evidence="1">Uncharacterized protein</fullName>
    </submittedName>
</protein>
<reference evidence="1" key="1">
    <citation type="submission" date="2016-10" db="EMBL/GenBank/DDBJ databases">
        <title>Sequence of Gallionella enrichment culture.</title>
        <authorList>
            <person name="Poehlein A."/>
            <person name="Muehling M."/>
            <person name="Daniel R."/>
        </authorList>
    </citation>
    <scope>NUCLEOTIDE SEQUENCE</scope>
</reference>
<proteinExistence type="predicted"/>
<comment type="caution">
    <text evidence="1">The sequence shown here is derived from an EMBL/GenBank/DDBJ whole genome shotgun (WGS) entry which is preliminary data.</text>
</comment>
<dbReference type="EMBL" id="MLJW01001460">
    <property type="protein sequence ID" value="OIQ78143.1"/>
    <property type="molecule type" value="Genomic_DNA"/>
</dbReference>
<evidence type="ECO:0000313" key="1">
    <source>
        <dbReference type="EMBL" id="OIQ78143.1"/>
    </source>
</evidence>
<gene>
    <name evidence="1" type="ORF">GALL_401620</name>
</gene>
<accession>A0A1J5QDR8</accession>